<accession>A0A8J5QJF4</accession>
<dbReference type="PANTHER" id="PTHR43514">
    <property type="entry name" value="ABC TRANSPORTER I FAMILY MEMBER 10"/>
    <property type="match status" value="1"/>
</dbReference>
<comment type="caution">
    <text evidence="2">The sequence shown here is derived from an EMBL/GenBank/DDBJ whole genome shotgun (WGS) entry which is preliminary data.</text>
</comment>
<feature type="domain" description="ABC transporter" evidence="1">
    <location>
        <begin position="21"/>
        <end position="271"/>
    </location>
</feature>
<keyword evidence="3" id="KW-1185">Reference proteome</keyword>
<protein>
    <recommendedName>
        <fullName evidence="1">ABC transporter domain-containing protein</fullName>
    </recommendedName>
</protein>
<dbReference type="GO" id="GO:0016887">
    <property type="term" value="F:ATP hydrolysis activity"/>
    <property type="evidence" value="ECO:0007669"/>
    <property type="project" value="InterPro"/>
</dbReference>
<feature type="domain" description="ABC transporter" evidence="1">
    <location>
        <begin position="302"/>
        <end position="538"/>
    </location>
</feature>
<dbReference type="RefSeq" id="XP_049262419.1">
    <property type="nucleotide sequence ID" value="XM_049408260.1"/>
</dbReference>
<name>A0A8J5QJF4_9ASCO</name>
<proteinExistence type="predicted"/>
<organism evidence="2 3">
    <name type="scientific">[Candida] subhashii</name>
    <dbReference type="NCBI Taxonomy" id="561895"/>
    <lineage>
        <taxon>Eukaryota</taxon>
        <taxon>Fungi</taxon>
        <taxon>Dikarya</taxon>
        <taxon>Ascomycota</taxon>
        <taxon>Saccharomycotina</taxon>
        <taxon>Pichiomycetes</taxon>
        <taxon>Debaryomycetaceae</taxon>
        <taxon>Spathaspora</taxon>
    </lineage>
</organism>
<dbReference type="EMBL" id="JAGSYN010000183">
    <property type="protein sequence ID" value="KAG7662186.1"/>
    <property type="molecule type" value="Genomic_DNA"/>
</dbReference>
<dbReference type="AlphaFoldDB" id="A0A8J5QJF4"/>
<dbReference type="OrthoDB" id="10255969at2759"/>
<evidence type="ECO:0000259" key="1">
    <source>
        <dbReference type="PROSITE" id="PS50893"/>
    </source>
</evidence>
<dbReference type="PROSITE" id="PS50893">
    <property type="entry name" value="ABC_TRANSPORTER_2"/>
    <property type="match status" value="2"/>
</dbReference>
<reference evidence="2 3" key="1">
    <citation type="journal article" date="2021" name="DNA Res.">
        <title>Genome analysis of Candida subhashii reveals its hybrid nature and dual mitochondrial genome conformations.</title>
        <authorList>
            <person name="Mixao V."/>
            <person name="Hegedusova E."/>
            <person name="Saus E."/>
            <person name="Pryszcz L.P."/>
            <person name="Cillingova A."/>
            <person name="Nosek J."/>
            <person name="Gabaldon T."/>
        </authorList>
    </citation>
    <scope>NUCLEOTIDE SEQUENCE [LARGE SCALE GENOMIC DNA]</scope>
    <source>
        <strain evidence="2 3">CBS 10753</strain>
    </source>
</reference>
<evidence type="ECO:0000313" key="3">
    <source>
        <dbReference type="Proteomes" id="UP000694255"/>
    </source>
</evidence>
<dbReference type="SMART" id="SM00382">
    <property type="entry name" value="AAA"/>
    <property type="match status" value="2"/>
</dbReference>
<dbReference type="InterPro" id="IPR050334">
    <property type="entry name" value="Molybdenum_import_ModC"/>
</dbReference>
<dbReference type="GO" id="GO:0005524">
    <property type="term" value="F:ATP binding"/>
    <property type="evidence" value="ECO:0007669"/>
    <property type="project" value="InterPro"/>
</dbReference>
<dbReference type="GeneID" id="73471114"/>
<dbReference type="Proteomes" id="UP000694255">
    <property type="component" value="Unassembled WGS sequence"/>
</dbReference>
<sequence>MTRPSPQLLKNCLMTIQKAKFKPDTSLKSQFIFPTEITQFSIKSPNKWNTNSLWSIIGPGKSKLLKIIAGEYIAHPPLSRIYYDNSKIKFLNFRENSGLDKVHMSARYEAYSYKGVLEMSDDTNSVFNYITGLNNYNTMHKQEDISREFVDQLLKLFNLDHLQKKWIQSLSNGQLRRARLVKALMDRPNILLIDDPFLGLDPKNTTTVSEALYRVAKELNISIVLGLRVQDDIPDWINSIAYVDNEFGVKVCGLKEEVFDDYQKEIKLIQQEHLQHESIHHQHTKLVPITQEEEQYQSPIHIEFNNASIIYKGLIIFQNFNWKIPKGSKWRILGDNGTGKTTLLSIITGDHPQSWRSVISIDGKLRKTGNGISIFDVNNKIGISSPELHSLVPQHTRTMNEIIYNGLVKDIGNSNFMYKRNPKNHPIPPKSQAILDQFKQQLDEYGDELFINLSMTNQKLCLFLRAIIKQPEILILDEAFSCMEDEKVMIQCHKIIEHQLNDMTVLTIGHLDWEIPNCQYLLQLSGDNDRSYRVYKYA</sequence>
<dbReference type="GO" id="GO:0005739">
    <property type="term" value="C:mitochondrion"/>
    <property type="evidence" value="ECO:0007669"/>
    <property type="project" value="TreeGrafter"/>
</dbReference>
<evidence type="ECO:0000313" key="2">
    <source>
        <dbReference type="EMBL" id="KAG7662186.1"/>
    </source>
</evidence>
<dbReference type="InterPro" id="IPR003593">
    <property type="entry name" value="AAA+_ATPase"/>
</dbReference>
<dbReference type="Pfam" id="PF00005">
    <property type="entry name" value="ABC_tran"/>
    <property type="match status" value="2"/>
</dbReference>
<dbReference type="PANTHER" id="PTHR43514:SF4">
    <property type="entry name" value="ABC TRANSPORTER I FAMILY MEMBER 10"/>
    <property type="match status" value="1"/>
</dbReference>
<dbReference type="InterPro" id="IPR003439">
    <property type="entry name" value="ABC_transporter-like_ATP-bd"/>
</dbReference>
<gene>
    <name evidence="2" type="ORF">J8A68_004314</name>
</gene>